<sequence length="313" mass="35084">MLLTSIGNVLSIAIMIIIGYVLAYKKWFNKNSTDLLVKLVIKISLPPLLFSIMLENFDRNELIHSFKGLSIPLLSIFILFLIGTAVAKILNVQKNREGLFTSCFFNSNTIFMGLPINLALFGEKSIPYVLLYYVANTIFFWTLGVYEISKDGTEEKSRFFSMKTIKKILSPPLIGYLISLVFIIFGIKLPDSLMSTCKYLGNLSTPLSMIFIGITIYSVDKSAFKLCKEMIAIFFGRFILSPVLIFILCLFMPIPSLMRSVFVIQAAMPVMTNSSIIAKSYNADHSFAAVIITVTTIASIFVIPIYMVVLSKI</sequence>
<evidence type="ECO:0000313" key="10">
    <source>
        <dbReference type="EMBL" id="KRU10782.1"/>
    </source>
</evidence>
<dbReference type="Gene3D" id="1.20.1530.20">
    <property type="match status" value="1"/>
</dbReference>
<dbReference type="GeneID" id="93075264"/>
<dbReference type="EMBL" id="CP009268">
    <property type="protein sequence ID" value="AJA53210.1"/>
    <property type="molecule type" value="Genomic_DNA"/>
</dbReference>
<dbReference type="PATRIC" id="fig|1262449.3.peg.2427"/>
<dbReference type="GO" id="GO:0005886">
    <property type="term" value="C:plasma membrane"/>
    <property type="evidence" value="ECO:0007669"/>
    <property type="project" value="UniProtKB-SubCell"/>
</dbReference>
<dbReference type="PANTHER" id="PTHR36838">
    <property type="entry name" value="AUXIN EFFLUX CARRIER FAMILY PROTEIN"/>
    <property type="match status" value="1"/>
</dbReference>
<protein>
    <submittedName>
        <fullName evidence="10">Auxin Efflux Carrier</fullName>
    </submittedName>
    <submittedName>
        <fullName evidence="9">Permease</fullName>
    </submittedName>
</protein>
<feature type="transmembrane region" description="Helical" evidence="8">
    <location>
        <begin position="6"/>
        <end position="23"/>
    </location>
</feature>
<evidence type="ECO:0000256" key="5">
    <source>
        <dbReference type="ARBA" id="ARBA00022692"/>
    </source>
</evidence>
<comment type="similarity">
    <text evidence="2">Belongs to the auxin efflux carrier (TC 2.A.69) family.</text>
</comment>
<evidence type="ECO:0000256" key="6">
    <source>
        <dbReference type="ARBA" id="ARBA00022989"/>
    </source>
</evidence>
<evidence type="ECO:0000256" key="3">
    <source>
        <dbReference type="ARBA" id="ARBA00022448"/>
    </source>
</evidence>
<dbReference type="KEGG" id="cpae:CPAST_c31560"/>
<keyword evidence="7 8" id="KW-0472">Membrane</keyword>
<dbReference type="eggNOG" id="COG0679">
    <property type="taxonomic scope" value="Bacteria"/>
</dbReference>
<gene>
    <name evidence="9" type="ORF">CLPA_c31560</name>
    <name evidence="10" type="ORF">CP6013_00029</name>
</gene>
<evidence type="ECO:0000313" key="9">
    <source>
        <dbReference type="EMBL" id="AJA53210.1"/>
    </source>
</evidence>
<feature type="transmembrane region" description="Helical" evidence="8">
    <location>
        <begin position="199"/>
        <end position="219"/>
    </location>
</feature>
<feature type="transmembrane region" description="Helical" evidence="8">
    <location>
        <begin position="66"/>
        <end position="87"/>
    </location>
</feature>
<feature type="transmembrane region" description="Helical" evidence="8">
    <location>
        <begin position="287"/>
        <end position="309"/>
    </location>
</feature>
<keyword evidence="3" id="KW-0813">Transport</keyword>
<evidence type="ECO:0000256" key="2">
    <source>
        <dbReference type="ARBA" id="ARBA00010145"/>
    </source>
</evidence>
<keyword evidence="5 8" id="KW-0812">Transmembrane</keyword>
<dbReference type="KEGG" id="cpat:CLPA_c31560"/>
<dbReference type="PANTHER" id="PTHR36838:SF1">
    <property type="entry name" value="SLR1864 PROTEIN"/>
    <property type="match status" value="1"/>
</dbReference>
<dbReference type="Proteomes" id="UP000028042">
    <property type="component" value="Unassembled WGS sequence"/>
</dbReference>
<keyword evidence="6 8" id="KW-1133">Transmembrane helix</keyword>
<comment type="subcellular location">
    <subcellularLocation>
        <location evidence="1">Cell membrane</location>
        <topology evidence="1">Multi-pass membrane protein</topology>
    </subcellularLocation>
</comment>
<name>A0A0H3J7Q1_CLOPA</name>
<dbReference type="Proteomes" id="UP000030905">
    <property type="component" value="Chromosome"/>
</dbReference>
<evidence type="ECO:0000256" key="4">
    <source>
        <dbReference type="ARBA" id="ARBA00022475"/>
    </source>
</evidence>
<proteinExistence type="inferred from homology"/>
<feature type="transmembrane region" description="Helical" evidence="8">
    <location>
        <begin position="99"/>
        <end position="120"/>
    </location>
</feature>
<accession>A0A0H3J7Q1</accession>
<reference evidence="10" key="2">
    <citation type="submission" date="2015-10" db="EMBL/GenBank/DDBJ databases">
        <title>Improved Draft Genome Sequence of Clostridium pasteurianum Strain ATCC 6013 (DSM 525) Using a Hybrid Next-Generation Sequencing Approach.</title>
        <authorList>
            <person name="Pyne M.E."/>
            <person name="Utturkar S.M."/>
            <person name="Brown S.D."/>
            <person name="Moo-Young M."/>
            <person name="Chung D.A."/>
            <person name="Chou P.C."/>
        </authorList>
    </citation>
    <scope>NUCLEOTIDE SEQUENCE</scope>
    <source>
        <strain evidence="10">ATCC 6013</strain>
    </source>
</reference>
<reference evidence="9 12" key="1">
    <citation type="journal article" date="2015" name="Genome Announc.">
        <title>Complete Genome Sequence of the Nitrogen-Fixing and Solvent-Producing Clostridium pasteurianum DSM 525.</title>
        <authorList>
            <person name="Poehlein A."/>
            <person name="Grosse-Honebrink A."/>
            <person name="Zhang Y."/>
            <person name="Minton N.P."/>
            <person name="Daniel R."/>
        </authorList>
    </citation>
    <scope>NUCLEOTIDE SEQUENCE [LARGE SCALE GENOMIC DNA]</scope>
    <source>
        <strain evidence="9">DSM 525</strain>
        <strain evidence="12">DSM 525 / ATCC 6013</strain>
    </source>
</reference>
<evidence type="ECO:0000256" key="8">
    <source>
        <dbReference type="SAM" id="Phobius"/>
    </source>
</evidence>
<dbReference type="Pfam" id="PF03547">
    <property type="entry name" value="Mem_trans"/>
    <property type="match status" value="1"/>
</dbReference>
<evidence type="ECO:0000313" key="12">
    <source>
        <dbReference type="Proteomes" id="UP000030905"/>
    </source>
</evidence>
<dbReference type="AlphaFoldDB" id="A0A0H3J7Q1"/>
<feature type="transmembrane region" description="Helical" evidence="8">
    <location>
        <begin position="231"/>
        <end position="254"/>
    </location>
</feature>
<evidence type="ECO:0000256" key="7">
    <source>
        <dbReference type="ARBA" id="ARBA00023136"/>
    </source>
</evidence>
<dbReference type="InterPro" id="IPR038770">
    <property type="entry name" value="Na+/solute_symporter_sf"/>
</dbReference>
<dbReference type="EMBL" id="JPGY02000001">
    <property type="protein sequence ID" value="KRU10782.1"/>
    <property type="molecule type" value="Genomic_DNA"/>
</dbReference>
<dbReference type="InterPro" id="IPR004776">
    <property type="entry name" value="Mem_transp_PIN-like"/>
</dbReference>
<dbReference type="GO" id="GO:0055085">
    <property type="term" value="P:transmembrane transport"/>
    <property type="evidence" value="ECO:0007669"/>
    <property type="project" value="InterPro"/>
</dbReference>
<feature type="transmembrane region" description="Helical" evidence="8">
    <location>
        <begin position="35"/>
        <end position="54"/>
    </location>
</feature>
<feature type="transmembrane region" description="Helical" evidence="8">
    <location>
        <begin position="168"/>
        <end position="187"/>
    </location>
</feature>
<keyword evidence="12" id="KW-1185">Reference proteome</keyword>
<evidence type="ECO:0000256" key="1">
    <source>
        <dbReference type="ARBA" id="ARBA00004651"/>
    </source>
</evidence>
<keyword evidence="4" id="KW-1003">Cell membrane</keyword>
<organism evidence="9 12">
    <name type="scientific">Clostridium pasteurianum DSM 525 = ATCC 6013</name>
    <dbReference type="NCBI Taxonomy" id="1262449"/>
    <lineage>
        <taxon>Bacteria</taxon>
        <taxon>Bacillati</taxon>
        <taxon>Bacillota</taxon>
        <taxon>Clostridia</taxon>
        <taxon>Eubacteriales</taxon>
        <taxon>Clostridiaceae</taxon>
        <taxon>Clostridium</taxon>
    </lineage>
</organism>
<reference evidence="10 11" key="3">
    <citation type="journal article" name="Genome Announc.">
        <title>Improved Draft Genome Sequence of Clostridium pasteurianum Strain ATCC 6013 (DSM 525) Using a Hybrid Next-Generation Sequencing Approach.</title>
        <authorList>
            <person name="Pyne M.E."/>
            <person name="Utturkar S."/>
            <person name="Brown S.D."/>
            <person name="Moo-Young M."/>
            <person name="Chung D.A."/>
            <person name="Chou C.P."/>
        </authorList>
    </citation>
    <scope>NUCLEOTIDE SEQUENCE [LARGE SCALE GENOMIC DNA]</scope>
    <source>
        <strain evidence="10 11">ATCC 6013</strain>
    </source>
</reference>
<evidence type="ECO:0000313" key="11">
    <source>
        <dbReference type="Proteomes" id="UP000028042"/>
    </source>
</evidence>
<dbReference type="RefSeq" id="WP_003445643.1">
    <property type="nucleotide sequence ID" value="NZ_ANZB01000007.1"/>
</dbReference>
<feature type="transmembrane region" description="Helical" evidence="8">
    <location>
        <begin position="126"/>
        <end position="148"/>
    </location>
</feature>